<feature type="region of interest" description="Disordered" evidence="1">
    <location>
        <begin position="1"/>
        <end position="24"/>
    </location>
</feature>
<sequence>MDVPELEPALRPLEGRRPLGVADQHRLVYDLEEAVGRVAGVEREGEQEADRLEREPQHRRGGEEGDERTRRELPLGGQDHADGQAQGERAIRDEGQPAPDERDRAGLLHLGAAQLLRLGLELAQRVRPAAERLEHADAVHRLLDRSGEVAGLVLAAPRGRAVAALEADGHEPDRDRAQQEDRAEQRVDAEEQHGADDDRHRVDDQKDQAEREPAADQVEVVHGARQQLAAGPPVVERDGKRLQVGVERVPHVRLDVRVRRQHEPAPHEDGERFEDPQTHDEERRRKHRGRIPVLEGGVDEDLEDLRDGERDERGHQPGDHAGDEARQRGADEGAEAEQGTDGGQSISVDGHADP</sequence>
<accession>A0ABM8G9S6</accession>
<feature type="compositionally biased region" description="Basic and acidic residues" evidence="1">
    <location>
        <begin position="13"/>
        <end position="24"/>
    </location>
</feature>
<name>A0ABM8G9S6_9MICO</name>
<feature type="compositionally biased region" description="Basic and acidic residues" evidence="1">
    <location>
        <begin position="89"/>
        <end position="106"/>
    </location>
</feature>
<feature type="compositionally biased region" description="Basic and acidic residues" evidence="1">
    <location>
        <begin position="248"/>
        <end position="283"/>
    </location>
</feature>
<evidence type="ECO:0000313" key="3">
    <source>
        <dbReference type="Proteomes" id="UP001321498"/>
    </source>
</evidence>
<dbReference type="Proteomes" id="UP001321498">
    <property type="component" value="Chromosome"/>
</dbReference>
<feature type="region of interest" description="Disordered" evidence="1">
    <location>
        <begin position="165"/>
        <end position="354"/>
    </location>
</feature>
<organism evidence="2 3">
    <name type="scientific">Naasia aerilata</name>
    <dbReference type="NCBI Taxonomy" id="1162966"/>
    <lineage>
        <taxon>Bacteria</taxon>
        <taxon>Bacillati</taxon>
        <taxon>Actinomycetota</taxon>
        <taxon>Actinomycetes</taxon>
        <taxon>Micrococcales</taxon>
        <taxon>Microbacteriaceae</taxon>
        <taxon>Naasia</taxon>
    </lineage>
</organism>
<evidence type="ECO:0000256" key="1">
    <source>
        <dbReference type="SAM" id="MobiDB-lite"/>
    </source>
</evidence>
<keyword evidence="3" id="KW-1185">Reference proteome</keyword>
<evidence type="ECO:0000313" key="2">
    <source>
        <dbReference type="EMBL" id="BDZ44947.1"/>
    </source>
</evidence>
<protein>
    <submittedName>
        <fullName evidence="2">Uncharacterized protein</fullName>
    </submittedName>
</protein>
<dbReference type="EMBL" id="AP027731">
    <property type="protein sequence ID" value="BDZ44947.1"/>
    <property type="molecule type" value="Genomic_DNA"/>
</dbReference>
<feature type="compositionally biased region" description="Basic and acidic residues" evidence="1">
    <location>
        <begin position="167"/>
        <end position="214"/>
    </location>
</feature>
<proteinExistence type="predicted"/>
<feature type="region of interest" description="Disordered" evidence="1">
    <location>
        <begin position="37"/>
        <end position="106"/>
    </location>
</feature>
<gene>
    <name evidence="2" type="ORF">GCM10025866_08560</name>
</gene>
<feature type="compositionally biased region" description="Basic and acidic residues" evidence="1">
    <location>
        <begin position="40"/>
        <end position="73"/>
    </location>
</feature>
<reference evidence="3" key="1">
    <citation type="journal article" date="2019" name="Int. J. Syst. Evol. Microbiol.">
        <title>The Global Catalogue of Microorganisms (GCM) 10K type strain sequencing project: providing services to taxonomists for standard genome sequencing and annotation.</title>
        <authorList>
            <consortium name="The Broad Institute Genomics Platform"/>
            <consortium name="The Broad Institute Genome Sequencing Center for Infectious Disease"/>
            <person name="Wu L."/>
            <person name="Ma J."/>
        </authorList>
    </citation>
    <scope>NUCLEOTIDE SEQUENCE [LARGE SCALE GENOMIC DNA]</scope>
    <source>
        <strain evidence="3">NBRC 108725</strain>
    </source>
</reference>
<feature type="compositionally biased region" description="Basic and acidic residues" evidence="1">
    <location>
        <begin position="305"/>
        <end position="331"/>
    </location>
</feature>